<name>A0AA40CYY1_9PEZI</name>
<evidence type="ECO:0000256" key="1">
    <source>
        <dbReference type="SAM" id="MobiDB-lite"/>
    </source>
</evidence>
<feature type="compositionally biased region" description="Polar residues" evidence="1">
    <location>
        <begin position="19"/>
        <end position="42"/>
    </location>
</feature>
<feature type="region of interest" description="Disordered" evidence="1">
    <location>
        <begin position="210"/>
        <end position="236"/>
    </location>
</feature>
<keyword evidence="3" id="KW-1185">Reference proteome</keyword>
<proteinExistence type="predicted"/>
<evidence type="ECO:0000313" key="2">
    <source>
        <dbReference type="EMBL" id="KAK0656586.1"/>
    </source>
</evidence>
<feature type="region of interest" description="Disordered" evidence="1">
    <location>
        <begin position="1"/>
        <end position="72"/>
    </location>
</feature>
<reference evidence="2" key="1">
    <citation type="submission" date="2023-06" db="EMBL/GenBank/DDBJ databases">
        <title>Genome-scale phylogeny and comparative genomics of the fungal order Sordariales.</title>
        <authorList>
            <consortium name="Lawrence Berkeley National Laboratory"/>
            <person name="Hensen N."/>
            <person name="Bonometti L."/>
            <person name="Westerberg I."/>
            <person name="Brannstrom I.O."/>
            <person name="Guillou S."/>
            <person name="Cros-Aarteil S."/>
            <person name="Calhoun S."/>
            <person name="Haridas S."/>
            <person name="Kuo A."/>
            <person name="Mondo S."/>
            <person name="Pangilinan J."/>
            <person name="Riley R."/>
            <person name="Labutti K."/>
            <person name="Andreopoulos B."/>
            <person name="Lipzen A."/>
            <person name="Chen C."/>
            <person name="Yanf M."/>
            <person name="Daum C."/>
            <person name="Ng V."/>
            <person name="Clum A."/>
            <person name="Steindorff A."/>
            <person name="Ohm R."/>
            <person name="Martin F."/>
            <person name="Silar P."/>
            <person name="Natvig D."/>
            <person name="Lalanne C."/>
            <person name="Gautier V."/>
            <person name="Ament-Velasquez S.L."/>
            <person name="Kruys A."/>
            <person name="Hutchinson M.I."/>
            <person name="Powell A.J."/>
            <person name="Barry K."/>
            <person name="Miller A.N."/>
            <person name="Grigoriev I.V."/>
            <person name="Debuchy R."/>
            <person name="Gladieux P."/>
            <person name="Thoren M.H."/>
            <person name="Johannesson H."/>
        </authorList>
    </citation>
    <scope>NUCLEOTIDE SEQUENCE</scope>
    <source>
        <strain evidence="2">SMH2532-1</strain>
    </source>
</reference>
<comment type="caution">
    <text evidence="2">The sequence shown here is derived from an EMBL/GenBank/DDBJ whole genome shotgun (WGS) entry which is preliminary data.</text>
</comment>
<sequence length="566" mass="62160">MHPAPSLAEAPPKSDAPHSEQQPPTNGDSQGFNHNHSQQHQVPNGIHEEHALHSDGNPAPVRKDTTSSTSTTATAATLATLASNESTATAYSVEQSPNYASQAVFSLKDGSDVGAQQRRATRRRTGPLSAIQRERAALIRKLGACADCRRRRVACHPNHHGMTWEDAARKFRSNSPSMQADLAPSGQRPLSPAPLNSKALFTHDPQEMDVDVSPTQLGRPPAIDSRIRTPLPSGPRPDKPFGMASLPGVDSQKLNDLQATVSRILTSPHRCRYAAASVLFIHWQDDNHPGARSAMEELGGVLQQYYNYTFQIKSIPSSSDGPKGSWRWLRRELSTFIENQDQRDVLKIVYYSGHSYLDGNREMVLASSEQADPGSAIRWNGIQPILEVASSDTLILMDAAYYPSANLVRQEGVLELIAASASEDHVKLLGRGAFTREITEQLRTRASQKFMTPLSAAELHAKLFSQYPKMIQDQSPEKQMVTSFPSPLHLQVSGSVKLPSILLAPIQKSPLYATPESPPGGVQLTLTFRLSDDAISTEKWAECFRWMPEGIKDVKVESPSPRNTLR</sequence>
<gene>
    <name evidence="2" type="ORF">B0T16DRAFT_314703</name>
</gene>
<accession>A0AA40CYY1</accession>
<dbReference type="AlphaFoldDB" id="A0AA40CYY1"/>
<protein>
    <submittedName>
        <fullName evidence="2">Uncharacterized protein</fullName>
    </submittedName>
</protein>
<evidence type="ECO:0000313" key="3">
    <source>
        <dbReference type="Proteomes" id="UP001174936"/>
    </source>
</evidence>
<dbReference type="Proteomes" id="UP001174936">
    <property type="component" value="Unassembled WGS sequence"/>
</dbReference>
<organism evidence="2 3">
    <name type="scientific">Cercophora newfieldiana</name>
    <dbReference type="NCBI Taxonomy" id="92897"/>
    <lineage>
        <taxon>Eukaryota</taxon>
        <taxon>Fungi</taxon>
        <taxon>Dikarya</taxon>
        <taxon>Ascomycota</taxon>
        <taxon>Pezizomycotina</taxon>
        <taxon>Sordariomycetes</taxon>
        <taxon>Sordariomycetidae</taxon>
        <taxon>Sordariales</taxon>
        <taxon>Lasiosphaeriaceae</taxon>
        <taxon>Cercophora</taxon>
    </lineage>
</organism>
<dbReference type="EMBL" id="JAULSV010000001">
    <property type="protein sequence ID" value="KAK0656586.1"/>
    <property type="molecule type" value="Genomic_DNA"/>
</dbReference>